<dbReference type="GO" id="GO:0006508">
    <property type="term" value="P:proteolysis"/>
    <property type="evidence" value="ECO:0007669"/>
    <property type="project" value="UniProtKB-KW"/>
</dbReference>
<evidence type="ECO:0000256" key="4">
    <source>
        <dbReference type="ARBA" id="ARBA00022833"/>
    </source>
</evidence>
<dbReference type="GO" id="GO:0008237">
    <property type="term" value="F:metallopeptidase activity"/>
    <property type="evidence" value="ECO:0007669"/>
    <property type="project" value="UniProtKB-KW"/>
</dbReference>
<dbReference type="InterPro" id="IPR025657">
    <property type="entry name" value="RadC_JAB"/>
</dbReference>
<accession>A0A9E6SYP2</accession>
<keyword evidence="1" id="KW-0645">Protease</keyword>
<evidence type="ECO:0000256" key="2">
    <source>
        <dbReference type="ARBA" id="ARBA00022723"/>
    </source>
</evidence>
<protein>
    <submittedName>
        <fullName evidence="7">DNA repair protein RadC</fullName>
    </submittedName>
</protein>
<feature type="domain" description="MPN" evidence="6">
    <location>
        <begin position="78"/>
        <end position="200"/>
    </location>
</feature>
<dbReference type="InterPro" id="IPR001405">
    <property type="entry name" value="UPF0758"/>
</dbReference>
<keyword evidence="4" id="KW-0862">Zinc</keyword>
<evidence type="ECO:0000313" key="7">
    <source>
        <dbReference type="EMBL" id="QWY78111.1"/>
    </source>
</evidence>
<dbReference type="Gene3D" id="3.40.140.10">
    <property type="entry name" value="Cytidine Deaminase, domain 2"/>
    <property type="match status" value="1"/>
</dbReference>
<keyword evidence="3" id="KW-0378">Hydrolase</keyword>
<dbReference type="CDD" id="cd08071">
    <property type="entry name" value="MPN_DUF2466"/>
    <property type="match status" value="1"/>
</dbReference>
<dbReference type="RefSeq" id="WP_273145597.1">
    <property type="nucleotide sequence ID" value="NZ_CP053675.1"/>
</dbReference>
<dbReference type="PANTHER" id="PTHR30471:SF3">
    <property type="entry name" value="UPF0758 PROTEIN YEES-RELATED"/>
    <property type="match status" value="1"/>
</dbReference>
<dbReference type="Pfam" id="PF04002">
    <property type="entry name" value="RadC"/>
    <property type="match status" value="1"/>
</dbReference>
<dbReference type="EMBL" id="CP071137">
    <property type="protein sequence ID" value="QWY78111.1"/>
    <property type="molecule type" value="Genomic_DNA"/>
</dbReference>
<organism evidence="7 8">
    <name type="scientific">Ferrovum myxofaciens</name>
    <dbReference type="NCBI Taxonomy" id="416213"/>
    <lineage>
        <taxon>Bacteria</taxon>
        <taxon>Pseudomonadati</taxon>
        <taxon>Pseudomonadota</taxon>
        <taxon>Betaproteobacteria</taxon>
        <taxon>Ferrovales</taxon>
        <taxon>Ferrovaceae</taxon>
        <taxon>Ferrovum</taxon>
    </lineage>
</organism>
<evidence type="ECO:0000256" key="5">
    <source>
        <dbReference type="ARBA" id="ARBA00023049"/>
    </source>
</evidence>
<gene>
    <name evidence="7" type="primary">radC</name>
    <name evidence="7" type="ORF">JZL65_03250</name>
</gene>
<keyword evidence="5" id="KW-0482">Metalloprotease</keyword>
<dbReference type="PROSITE" id="PS01302">
    <property type="entry name" value="UPF0758"/>
    <property type="match status" value="1"/>
</dbReference>
<evidence type="ECO:0000256" key="3">
    <source>
        <dbReference type="ARBA" id="ARBA00022801"/>
    </source>
</evidence>
<name>A0A9E6SYP2_9PROT</name>
<evidence type="ECO:0000256" key="1">
    <source>
        <dbReference type="ARBA" id="ARBA00022670"/>
    </source>
</evidence>
<dbReference type="Proteomes" id="UP000683551">
    <property type="component" value="Chromosome"/>
</dbReference>
<evidence type="ECO:0000259" key="6">
    <source>
        <dbReference type="PROSITE" id="PS50249"/>
    </source>
</evidence>
<dbReference type="InterPro" id="IPR037518">
    <property type="entry name" value="MPN"/>
</dbReference>
<sequence>MHDIIHASDLILLEILVGKVKAQKLNGKPLSEIFGLTRTRDTEVVKETTHAYVVDKKLAAANELMKRCLAENALEHDALKSPNAVRDFLRLKIGSLEHEVFCAVFLDTQHRPIAIEEIFRGTLGQASVYPREVVKRALAHNAAALILAHNHPSGSAEASTADQNLTTALKNALALVDVRVLDHFIVTTNTILSFAERGLI</sequence>
<proteinExistence type="predicted"/>
<reference evidence="7" key="1">
    <citation type="submission" date="2021-02" db="EMBL/GenBank/DDBJ databases">
        <title>Comparative genomics of Ferrovum myxofaciens strains, predominant extremophile bacteria forming large biofilm stalactites in acid mine ecosystems.</title>
        <authorList>
            <person name="Burkartova K."/>
            <person name="Ridl J."/>
            <person name="Pajer P."/>
            <person name="Falteisek L."/>
        </authorList>
    </citation>
    <scope>NUCLEOTIDE SEQUENCE</scope>
    <source>
        <strain evidence="7">MI1III</strain>
    </source>
</reference>
<dbReference type="PROSITE" id="PS50249">
    <property type="entry name" value="MPN"/>
    <property type="match status" value="1"/>
</dbReference>
<dbReference type="NCBIfam" id="TIGR00608">
    <property type="entry name" value="radc"/>
    <property type="match status" value="1"/>
</dbReference>
<dbReference type="GO" id="GO:0046872">
    <property type="term" value="F:metal ion binding"/>
    <property type="evidence" value="ECO:0007669"/>
    <property type="project" value="UniProtKB-KW"/>
</dbReference>
<dbReference type="PANTHER" id="PTHR30471">
    <property type="entry name" value="DNA REPAIR PROTEIN RADC"/>
    <property type="match status" value="1"/>
</dbReference>
<dbReference type="InterPro" id="IPR020891">
    <property type="entry name" value="UPF0758_CS"/>
</dbReference>
<keyword evidence="2" id="KW-0479">Metal-binding</keyword>
<evidence type="ECO:0000313" key="8">
    <source>
        <dbReference type="Proteomes" id="UP000683551"/>
    </source>
</evidence>
<dbReference type="AlphaFoldDB" id="A0A9E6SYP2"/>